<dbReference type="RefSeq" id="WP_305944861.1">
    <property type="nucleotide sequence ID" value="NZ_JAUZVY010000002.1"/>
</dbReference>
<organism evidence="1 2">
    <name type="scientific">Alkalimonas delamerensis</name>
    <dbReference type="NCBI Taxonomy" id="265981"/>
    <lineage>
        <taxon>Bacteria</taxon>
        <taxon>Pseudomonadati</taxon>
        <taxon>Pseudomonadota</taxon>
        <taxon>Gammaproteobacteria</taxon>
        <taxon>Alkalimonas</taxon>
    </lineage>
</organism>
<reference evidence="1 2" key="1">
    <citation type="submission" date="2023-08" db="EMBL/GenBank/DDBJ databases">
        <authorList>
            <person name="Joshi A."/>
            <person name="Thite S."/>
        </authorList>
    </citation>
    <scope>NUCLEOTIDE SEQUENCE [LARGE SCALE GENOMIC DNA]</scope>
    <source>
        <strain evidence="1 2">1E1</strain>
    </source>
</reference>
<proteinExistence type="predicted"/>
<protein>
    <submittedName>
        <fullName evidence="1">Uncharacterized protein</fullName>
    </submittedName>
</protein>
<comment type="caution">
    <text evidence="1">The sequence shown here is derived from an EMBL/GenBank/DDBJ whole genome shotgun (WGS) entry which is preliminary data.</text>
</comment>
<dbReference type="Proteomes" id="UP001236258">
    <property type="component" value="Unassembled WGS sequence"/>
</dbReference>
<dbReference type="EMBL" id="JAUZVY010000002">
    <property type="protein sequence ID" value="MDP4528750.1"/>
    <property type="molecule type" value="Genomic_DNA"/>
</dbReference>
<accession>A0ABT9GP56</accession>
<evidence type="ECO:0000313" key="1">
    <source>
        <dbReference type="EMBL" id="MDP4528750.1"/>
    </source>
</evidence>
<sequence length="133" mass="15446">MEPITGVSLWELFKHLKQWLANLKRAGDQRKRQSVNALRSVIIAARNTAAYIRQINESGAQCYTTEARLSEQWTRLGFELTDLGLDKLAKRCEIKGRYWADPNQFDDSFLEKADISLVRMEQLARQMVSEIER</sequence>
<keyword evidence="2" id="KW-1185">Reference proteome</keyword>
<name>A0ABT9GP56_9GAMM</name>
<gene>
    <name evidence="1" type="ORF">Q3O59_06850</name>
</gene>
<evidence type="ECO:0000313" key="2">
    <source>
        <dbReference type="Proteomes" id="UP001236258"/>
    </source>
</evidence>